<dbReference type="Gene3D" id="3.40.50.200">
    <property type="entry name" value="Peptidase S8/S53 domain"/>
    <property type="match status" value="2"/>
</dbReference>
<dbReference type="Pfam" id="PF00082">
    <property type="entry name" value="Peptidase_S8"/>
    <property type="match status" value="1"/>
</dbReference>
<dbReference type="InterPro" id="IPR010259">
    <property type="entry name" value="S8pro/Inhibitor_I9"/>
</dbReference>
<dbReference type="InterPro" id="IPR036852">
    <property type="entry name" value="Peptidase_S8/S53_dom_sf"/>
</dbReference>
<dbReference type="InterPro" id="IPR015500">
    <property type="entry name" value="Peptidase_S8_subtilisin-rel"/>
</dbReference>
<feature type="domain" description="Subtilisin-like protease fibronectin type-III" evidence="11">
    <location>
        <begin position="621"/>
        <end position="717"/>
    </location>
</feature>
<dbReference type="Gene3D" id="3.30.70.80">
    <property type="entry name" value="Peptidase S8 propeptide/proteinase inhibitor I9"/>
    <property type="match status" value="1"/>
</dbReference>
<evidence type="ECO:0000256" key="7">
    <source>
        <dbReference type="PROSITE-ProRule" id="PRU01240"/>
    </source>
</evidence>
<dbReference type="InterPro" id="IPR045051">
    <property type="entry name" value="SBT"/>
</dbReference>
<dbReference type="PROSITE" id="PS51892">
    <property type="entry name" value="SUBTILASE"/>
    <property type="match status" value="1"/>
</dbReference>
<feature type="active site" description="Charge relay system" evidence="6 7">
    <location>
        <position position="220"/>
    </location>
</feature>
<evidence type="ECO:0000259" key="10">
    <source>
        <dbReference type="Pfam" id="PF05922"/>
    </source>
</evidence>
<evidence type="ECO:0000259" key="11">
    <source>
        <dbReference type="Pfam" id="PF17766"/>
    </source>
</evidence>
<proteinExistence type="inferred from homology"/>
<evidence type="ECO:0000313" key="13">
    <source>
        <dbReference type="Proteomes" id="UP000823388"/>
    </source>
</evidence>
<feature type="domain" description="Inhibitor I9" evidence="10">
    <location>
        <begin position="37"/>
        <end position="112"/>
    </location>
</feature>
<evidence type="ECO:0000313" key="12">
    <source>
        <dbReference type="EMBL" id="KAG2562838.1"/>
    </source>
</evidence>
<feature type="chain" id="PRO_5035820971" evidence="8">
    <location>
        <begin position="34"/>
        <end position="729"/>
    </location>
</feature>
<keyword evidence="5 7" id="KW-0720">Serine protease</keyword>
<dbReference type="InterPro" id="IPR000209">
    <property type="entry name" value="Peptidase_S8/S53_dom"/>
</dbReference>
<sequence>MTHPNPRMDLRPACCSSTLLLVLALLLPFCANAASNVYIVYMGEKKHDDPAMVTASHHGTLASILGSKDEALKSIVYSYKHGFSGFAAKLTDSQVEELKKHPGVISVKPNTFHAVHTTRSWDFLGLGYDQPSGLLKKANYGEDVIVGIVDSGIWPESRSFDDHGYGPVPRRWKGVCQAGAAFNATSCNRKIIGARWYAKDVGLANLSSGEHMSARDAHGHGTHAASTAAGAPACWYHAHGRVTCSDAGVLAAMDDAAGDGVDVLSLSLGGMLESPGSLHLAARGVTVVFAAGNSGPVPGSVQNASPWVISVAASTVDRSFPTVISLGNGEKLVGQSLYHGEVPAVSSNDFHSLVYAASCDEKALAAINVTGKIALCFSPQEAAGSPPGAAVSDALVALFTAKAKGMIFAQYSNNRLDTVQSMCEQADLVCVLVDYQLAYRILVGYVADDASSPVVKISPAKSVVGDWVLSPRVADFSGRGPSVAFPAILKPDIAAPGVGILAAKGHSYQFMSGTSMACPYVSGVAALIKSVHPGWSPAMIKSAIVTTASVTDRFGMPIQAEGMPRKVADPFDFGGGHINPERAVDPGLVYDINPKEYTKFFNCTLSPDEYCMQDIEKLYLLNLPSIAVPDLKDSVTVRRTVTNVGPVKVTYKAKIEAPTGVTMSVDPSVITFKKGGRQTKTFKITFKAMQRVQGGYTFGSLTWLDGCTHSVRIPIAVRTIIQEFFADTS</sequence>
<feature type="active site" description="Charge relay system" evidence="6 7">
    <location>
        <position position="150"/>
    </location>
</feature>
<dbReference type="CDD" id="cd02120">
    <property type="entry name" value="PA_subtilisin_like"/>
    <property type="match status" value="1"/>
</dbReference>
<keyword evidence="3 8" id="KW-0732">Signal</keyword>
<accession>A0A8T0PPI1</accession>
<dbReference type="AlphaFoldDB" id="A0A8T0PPI1"/>
<dbReference type="Proteomes" id="UP000823388">
    <property type="component" value="Chromosome 8K"/>
</dbReference>
<feature type="active site" description="Charge relay system" evidence="6 7">
    <location>
        <position position="515"/>
    </location>
</feature>
<dbReference type="PROSITE" id="PS00138">
    <property type="entry name" value="SUBTILASE_SER"/>
    <property type="match status" value="1"/>
</dbReference>
<dbReference type="Gene3D" id="2.60.40.2310">
    <property type="match status" value="1"/>
</dbReference>
<dbReference type="Gene3D" id="3.50.30.30">
    <property type="match status" value="1"/>
</dbReference>
<dbReference type="SUPFAM" id="SSF52743">
    <property type="entry name" value="Subtilisin-like"/>
    <property type="match status" value="1"/>
</dbReference>
<evidence type="ECO:0000256" key="8">
    <source>
        <dbReference type="SAM" id="SignalP"/>
    </source>
</evidence>
<keyword evidence="2 7" id="KW-0645">Protease</keyword>
<gene>
    <name evidence="12" type="ORF">PVAP13_8KG263029</name>
</gene>
<evidence type="ECO:0000256" key="4">
    <source>
        <dbReference type="ARBA" id="ARBA00022801"/>
    </source>
</evidence>
<evidence type="ECO:0000259" key="9">
    <source>
        <dbReference type="Pfam" id="PF00082"/>
    </source>
</evidence>
<evidence type="ECO:0000256" key="1">
    <source>
        <dbReference type="ARBA" id="ARBA00011073"/>
    </source>
</evidence>
<comment type="caution">
    <text evidence="12">The sequence shown here is derived from an EMBL/GenBank/DDBJ whole genome shotgun (WGS) entry which is preliminary data.</text>
</comment>
<dbReference type="InterPro" id="IPR041469">
    <property type="entry name" value="Subtilisin-like_FN3"/>
</dbReference>
<comment type="similarity">
    <text evidence="1 7">Belongs to the peptidase S8 family.</text>
</comment>
<evidence type="ECO:0000256" key="2">
    <source>
        <dbReference type="ARBA" id="ARBA00022670"/>
    </source>
</evidence>
<dbReference type="PRINTS" id="PR00723">
    <property type="entry name" value="SUBTILISIN"/>
</dbReference>
<name>A0A8T0PPI1_PANVG</name>
<keyword evidence="13" id="KW-1185">Reference proteome</keyword>
<organism evidence="12 13">
    <name type="scientific">Panicum virgatum</name>
    <name type="common">Blackwell switchgrass</name>
    <dbReference type="NCBI Taxonomy" id="38727"/>
    <lineage>
        <taxon>Eukaryota</taxon>
        <taxon>Viridiplantae</taxon>
        <taxon>Streptophyta</taxon>
        <taxon>Embryophyta</taxon>
        <taxon>Tracheophyta</taxon>
        <taxon>Spermatophyta</taxon>
        <taxon>Magnoliopsida</taxon>
        <taxon>Liliopsida</taxon>
        <taxon>Poales</taxon>
        <taxon>Poaceae</taxon>
        <taxon>PACMAD clade</taxon>
        <taxon>Panicoideae</taxon>
        <taxon>Panicodae</taxon>
        <taxon>Paniceae</taxon>
        <taxon>Panicinae</taxon>
        <taxon>Panicum</taxon>
        <taxon>Panicum sect. Hiantes</taxon>
    </lineage>
</organism>
<dbReference type="FunFam" id="3.30.70.80:FF:000002">
    <property type="entry name" value="Subtilisin-like protease SBT5.3"/>
    <property type="match status" value="1"/>
</dbReference>
<dbReference type="EMBL" id="CM029051">
    <property type="protein sequence ID" value="KAG2562838.1"/>
    <property type="molecule type" value="Genomic_DNA"/>
</dbReference>
<evidence type="ECO:0000256" key="3">
    <source>
        <dbReference type="ARBA" id="ARBA00022729"/>
    </source>
</evidence>
<dbReference type="Pfam" id="PF05922">
    <property type="entry name" value="Inhibitor_I9"/>
    <property type="match status" value="1"/>
</dbReference>
<dbReference type="InterPro" id="IPR037045">
    <property type="entry name" value="S8pro/Inhibitor_I9_sf"/>
</dbReference>
<keyword evidence="4 7" id="KW-0378">Hydrolase</keyword>
<feature type="domain" description="Peptidase S8/S53" evidence="9">
    <location>
        <begin position="141"/>
        <end position="551"/>
    </location>
</feature>
<dbReference type="Pfam" id="PF17766">
    <property type="entry name" value="fn3_6"/>
    <property type="match status" value="1"/>
</dbReference>
<dbReference type="GO" id="GO:0004252">
    <property type="term" value="F:serine-type endopeptidase activity"/>
    <property type="evidence" value="ECO:0007669"/>
    <property type="project" value="UniProtKB-UniRule"/>
</dbReference>
<dbReference type="InterPro" id="IPR023828">
    <property type="entry name" value="Peptidase_S8_Ser-AS"/>
</dbReference>
<reference evidence="12" key="1">
    <citation type="submission" date="2020-05" db="EMBL/GenBank/DDBJ databases">
        <title>WGS assembly of Panicum virgatum.</title>
        <authorList>
            <person name="Lovell J.T."/>
            <person name="Jenkins J."/>
            <person name="Shu S."/>
            <person name="Juenger T.E."/>
            <person name="Schmutz J."/>
        </authorList>
    </citation>
    <scope>NUCLEOTIDE SEQUENCE</scope>
    <source>
        <strain evidence="12">AP13</strain>
    </source>
</reference>
<protein>
    <submittedName>
        <fullName evidence="12">Uncharacterized protein</fullName>
    </submittedName>
</protein>
<feature type="signal peptide" evidence="8">
    <location>
        <begin position="1"/>
        <end position="33"/>
    </location>
</feature>
<dbReference type="GO" id="GO:0006508">
    <property type="term" value="P:proteolysis"/>
    <property type="evidence" value="ECO:0007669"/>
    <property type="project" value="UniProtKB-KW"/>
</dbReference>
<evidence type="ECO:0000256" key="5">
    <source>
        <dbReference type="ARBA" id="ARBA00022825"/>
    </source>
</evidence>
<dbReference type="PANTHER" id="PTHR10795">
    <property type="entry name" value="PROPROTEIN CONVERTASE SUBTILISIN/KEXIN"/>
    <property type="match status" value="1"/>
</dbReference>
<evidence type="ECO:0000256" key="6">
    <source>
        <dbReference type="PIRSR" id="PIRSR615500-1"/>
    </source>
</evidence>